<feature type="non-terminal residue" evidence="2">
    <location>
        <position position="84"/>
    </location>
</feature>
<protein>
    <submittedName>
        <fullName evidence="2">Uncharacterized protein</fullName>
    </submittedName>
</protein>
<dbReference type="Proteomes" id="UP000708208">
    <property type="component" value="Unassembled WGS sequence"/>
</dbReference>
<comment type="caution">
    <text evidence="2">The sequence shown here is derived from an EMBL/GenBank/DDBJ whole genome shotgun (WGS) entry which is preliminary data.</text>
</comment>
<dbReference type="AlphaFoldDB" id="A0A8J2LSW3"/>
<evidence type="ECO:0000313" key="2">
    <source>
        <dbReference type="EMBL" id="CAG7828094.1"/>
    </source>
</evidence>
<reference evidence="2" key="1">
    <citation type="submission" date="2021-06" db="EMBL/GenBank/DDBJ databases">
        <authorList>
            <person name="Hodson N. C."/>
            <person name="Mongue J. A."/>
            <person name="Jaron S. K."/>
        </authorList>
    </citation>
    <scope>NUCLEOTIDE SEQUENCE</scope>
</reference>
<gene>
    <name evidence="2" type="ORF">AFUS01_LOCUS38045</name>
</gene>
<sequence>GNWEPSPEEYEQYERLLWQAEFRKLIELDEQSLQNELAAEAARASTYISAAPTDPPQSLASMNSDNAVDPVKPRKIEHPLLMSK</sequence>
<feature type="region of interest" description="Disordered" evidence="1">
    <location>
        <begin position="50"/>
        <end position="84"/>
    </location>
</feature>
<feature type="non-terminal residue" evidence="2">
    <location>
        <position position="1"/>
    </location>
</feature>
<evidence type="ECO:0000313" key="3">
    <source>
        <dbReference type="Proteomes" id="UP000708208"/>
    </source>
</evidence>
<feature type="compositionally biased region" description="Polar residues" evidence="1">
    <location>
        <begin position="56"/>
        <end position="66"/>
    </location>
</feature>
<proteinExistence type="predicted"/>
<organism evidence="2 3">
    <name type="scientific">Allacma fusca</name>
    <dbReference type="NCBI Taxonomy" id="39272"/>
    <lineage>
        <taxon>Eukaryota</taxon>
        <taxon>Metazoa</taxon>
        <taxon>Ecdysozoa</taxon>
        <taxon>Arthropoda</taxon>
        <taxon>Hexapoda</taxon>
        <taxon>Collembola</taxon>
        <taxon>Symphypleona</taxon>
        <taxon>Sminthuridae</taxon>
        <taxon>Allacma</taxon>
    </lineage>
</organism>
<evidence type="ECO:0000256" key="1">
    <source>
        <dbReference type="SAM" id="MobiDB-lite"/>
    </source>
</evidence>
<name>A0A8J2LSW3_9HEXA</name>
<keyword evidence="3" id="KW-1185">Reference proteome</keyword>
<accession>A0A8J2LSW3</accession>
<dbReference type="EMBL" id="CAJVCH010546139">
    <property type="protein sequence ID" value="CAG7828094.1"/>
    <property type="molecule type" value="Genomic_DNA"/>
</dbReference>